<feature type="domain" description="AAA+ ATPase" evidence="15">
    <location>
        <begin position="232"/>
        <end position="400"/>
    </location>
</feature>
<gene>
    <name evidence="17" type="primary">flhF</name>
    <name evidence="17" type="ORF">HHL11_06655</name>
</gene>
<feature type="domain" description="SRP54-type proteins GTP-binding" evidence="16">
    <location>
        <begin position="233"/>
        <end position="423"/>
    </location>
</feature>
<dbReference type="GO" id="GO:0015031">
    <property type="term" value="P:protein transport"/>
    <property type="evidence" value="ECO:0007669"/>
    <property type="project" value="UniProtKB-KW"/>
</dbReference>
<dbReference type="InterPro" id="IPR047040">
    <property type="entry name" value="FlhF__GTPase_dom"/>
</dbReference>
<evidence type="ECO:0000313" key="18">
    <source>
        <dbReference type="Proteomes" id="UP000541185"/>
    </source>
</evidence>
<evidence type="ECO:0000256" key="3">
    <source>
        <dbReference type="ARBA" id="ARBA00014919"/>
    </source>
</evidence>
<comment type="similarity">
    <text evidence="2">Belongs to the GTP-binding SRP family.</text>
</comment>
<comment type="caution">
    <text evidence="17">The sequence shown here is derived from an EMBL/GenBank/DDBJ whole genome shotgun (WGS) entry which is preliminary data.</text>
</comment>
<dbReference type="InterPro" id="IPR003593">
    <property type="entry name" value="AAA+_ATPase"/>
</dbReference>
<reference evidence="17 18" key="1">
    <citation type="submission" date="2020-04" db="EMBL/GenBank/DDBJ databases">
        <title>Ramlibacter sp. G-1-2-2 isolated from soil.</title>
        <authorList>
            <person name="Dahal R.H."/>
        </authorList>
    </citation>
    <scope>NUCLEOTIDE SEQUENCE [LARGE SCALE GENOMIC DNA]</scope>
    <source>
        <strain evidence="17 18">G-1-2-2</strain>
    </source>
</reference>
<dbReference type="PANTHER" id="PTHR43134">
    <property type="entry name" value="SIGNAL RECOGNITION PARTICLE RECEPTOR SUBUNIT ALPHA"/>
    <property type="match status" value="1"/>
</dbReference>
<dbReference type="RefSeq" id="WP_169417633.1">
    <property type="nucleotide sequence ID" value="NZ_JABBFX010000001.1"/>
</dbReference>
<proteinExistence type="inferred from homology"/>
<dbReference type="GO" id="GO:0005525">
    <property type="term" value="F:GTP binding"/>
    <property type="evidence" value="ECO:0007669"/>
    <property type="project" value="UniProtKB-UniRule"/>
</dbReference>
<evidence type="ECO:0000256" key="11">
    <source>
        <dbReference type="ARBA" id="ARBA00023225"/>
    </source>
</evidence>
<keyword evidence="7" id="KW-1005">Bacterial flagellum biogenesis</keyword>
<dbReference type="PANTHER" id="PTHR43134:SF3">
    <property type="entry name" value="FLAGELLAR BIOSYNTHESIS PROTEIN FLHF"/>
    <property type="match status" value="1"/>
</dbReference>
<dbReference type="GO" id="GO:0005886">
    <property type="term" value="C:plasma membrane"/>
    <property type="evidence" value="ECO:0007669"/>
    <property type="project" value="UniProtKB-SubCell"/>
</dbReference>
<dbReference type="Gene3D" id="3.40.50.300">
    <property type="entry name" value="P-loop containing nucleotide triphosphate hydrolases"/>
    <property type="match status" value="1"/>
</dbReference>
<accession>A0A848GXN6</accession>
<comment type="function">
    <text evidence="12">Necessary for flagellar biosynthesis. May be involved in translocation of the flagellum.</text>
</comment>
<dbReference type="SMART" id="SM00962">
    <property type="entry name" value="SRP54"/>
    <property type="match status" value="1"/>
</dbReference>
<feature type="region of interest" description="Disordered" evidence="14">
    <location>
        <begin position="47"/>
        <end position="68"/>
    </location>
</feature>
<dbReference type="NCBIfam" id="TIGR03499">
    <property type="entry name" value="FlhF"/>
    <property type="match status" value="1"/>
</dbReference>
<evidence type="ECO:0000256" key="13">
    <source>
        <dbReference type="NCBIfam" id="TIGR03499"/>
    </source>
</evidence>
<dbReference type="InterPro" id="IPR000897">
    <property type="entry name" value="SRP54_GTPase_dom"/>
</dbReference>
<dbReference type="AlphaFoldDB" id="A0A848GXN6"/>
<keyword evidence="10" id="KW-0472">Membrane</keyword>
<dbReference type="SMART" id="SM00382">
    <property type="entry name" value="AAA"/>
    <property type="match status" value="1"/>
</dbReference>
<dbReference type="GO" id="GO:0005047">
    <property type="term" value="F:signal recognition particle binding"/>
    <property type="evidence" value="ECO:0007669"/>
    <property type="project" value="TreeGrafter"/>
</dbReference>
<dbReference type="Gene3D" id="1.20.120.1380">
    <property type="entry name" value="Flagellar FlhF biosynthesis protein, N domain"/>
    <property type="match status" value="1"/>
</dbReference>
<keyword evidence="17" id="KW-0966">Cell projection</keyword>
<comment type="subcellular location">
    <subcellularLocation>
        <location evidence="1">Cell membrane</location>
        <topology evidence="1">Peripheral membrane protein</topology>
        <orientation evidence="1">Cytoplasmic side</orientation>
    </subcellularLocation>
</comment>
<evidence type="ECO:0000256" key="1">
    <source>
        <dbReference type="ARBA" id="ARBA00004413"/>
    </source>
</evidence>
<dbReference type="GO" id="GO:0044781">
    <property type="term" value="P:bacterial-type flagellum organization"/>
    <property type="evidence" value="ECO:0007669"/>
    <property type="project" value="UniProtKB-UniRule"/>
</dbReference>
<dbReference type="SUPFAM" id="SSF52540">
    <property type="entry name" value="P-loop containing nucleoside triphosphate hydrolases"/>
    <property type="match status" value="1"/>
</dbReference>
<dbReference type="Proteomes" id="UP000541185">
    <property type="component" value="Unassembled WGS sequence"/>
</dbReference>
<keyword evidence="18" id="KW-1185">Reference proteome</keyword>
<keyword evidence="6" id="KW-0547">Nucleotide-binding</keyword>
<keyword evidence="11" id="KW-1006">Bacterial flagellum protein export</keyword>
<dbReference type="InterPro" id="IPR027417">
    <property type="entry name" value="P-loop_NTPase"/>
</dbReference>
<dbReference type="Pfam" id="PF00448">
    <property type="entry name" value="SRP54"/>
    <property type="match status" value="1"/>
</dbReference>
<name>A0A848GXN6_9BURK</name>
<keyword evidence="5" id="KW-1003">Cell membrane</keyword>
<evidence type="ECO:0000256" key="5">
    <source>
        <dbReference type="ARBA" id="ARBA00022475"/>
    </source>
</evidence>
<sequence length="454" mass="48138">MNVRRFVGKNAREAMALARAAFGDQAIVLSNRPVPGGVEILAMENGEEPARAPAPAPAAKPAPAPVEPMSTVSFQDFVRERQRQDAAATEATARRAEAPAKPPARPQLPVEPARFAAQELQRELRQPPAAAAAPAVTTTSAANEALMAEMRQMRAMLSGQLASLSWFDNVRRSPTQTRLLRLMIANGFSPTLARYLVERVPADGSETQADQWLADALARNLHCAGDAGIQQCGGVFAVVGPTGVGKTTTTAKIAARFAMEHGAGSVGLITVDTYRMAASDQLRAFGRILNIPVHTARDSASLADLLDLFAGKKLVLVDTVGVGQRDRRLAELLSALPAGRLQRLLVLNAGAQGEMLEEVVQAYGGTRGTRCVISKLDEAVRCGAAVDVAIRHQLVVEGFANGQRVPEDWYAARAQLLVHKALMKPASGTFMPDDAELGLVLTAPPAQKPGAAHA</sequence>
<evidence type="ECO:0000256" key="8">
    <source>
        <dbReference type="ARBA" id="ARBA00022927"/>
    </source>
</evidence>
<keyword evidence="8" id="KW-0653">Protein transport</keyword>
<evidence type="ECO:0000256" key="2">
    <source>
        <dbReference type="ARBA" id="ARBA00008531"/>
    </source>
</evidence>
<dbReference type="CDD" id="cd17873">
    <property type="entry name" value="FlhF"/>
    <property type="match status" value="1"/>
</dbReference>
<feature type="compositionally biased region" description="Pro residues" evidence="14">
    <location>
        <begin position="52"/>
        <end position="66"/>
    </location>
</feature>
<evidence type="ECO:0000256" key="10">
    <source>
        <dbReference type="ARBA" id="ARBA00023136"/>
    </source>
</evidence>
<dbReference type="InterPro" id="IPR020006">
    <property type="entry name" value="FlhF"/>
</dbReference>
<evidence type="ECO:0000256" key="7">
    <source>
        <dbReference type="ARBA" id="ARBA00022795"/>
    </source>
</evidence>
<evidence type="ECO:0000256" key="6">
    <source>
        <dbReference type="ARBA" id="ARBA00022741"/>
    </source>
</evidence>
<evidence type="ECO:0000256" key="14">
    <source>
        <dbReference type="SAM" id="MobiDB-lite"/>
    </source>
</evidence>
<dbReference type="FunFam" id="3.40.50.300:FF:000695">
    <property type="entry name" value="Flagellar biosynthesis regulator FlhF"/>
    <property type="match status" value="1"/>
</dbReference>
<protein>
    <recommendedName>
        <fullName evidence="3 13">Flagellar biosynthesis protein FlhF</fullName>
    </recommendedName>
</protein>
<evidence type="ECO:0000256" key="9">
    <source>
        <dbReference type="ARBA" id="ARBA00023134"/>
    </source>
</evidence>
<dbReference type="EMBL" id="JABBFX010000001">
    <property type="protein sequence ID" value="NML43426.1"/>
    <property type="molecule type" value="Genomic_DNA"/>
</dbReference>
<evidence type="ECO:0000256" key="4">
    <source>
        <dbReference type="ARBA" id="ARBA00022448"/>
    </source>
</evidence>
<evidence type="ECO:0000259" key="15">
    <source>
        <dbReference type="SMART" id="SM00382"/>
    </source>
</evidence>
<dbReference type="GO" id="GO:0006614">
    <property type="term" value="P:SRP-dependent cotranslational protein targeting to membrane"/>
    <property type="evidence" value="ECO:0007669"/>
    <property type="project" value="UniProtKB-UniRule"/>
</dbReference>
<organism evidence="17 18">
    <name type="scientific">Ramlibacter agri</name>
    <dbReference type="NCBI Taxonomy" id="2728837"/>
    <lineage>
        <taxon>Bacteria</taxon>
        <taxon>Pseudomonadati</taxon>
        <taxon>Pseudomonadota</taxon>
        <taxon>Betaproteobacteria</taxon>
        <taxon>Burkholderiales</taxon>
        <taxon>Comamonadaceae</taxon>
        <taxon>Ramlibacter</taxon>
    </lineage>
</organism>
<evidence type="ECO:0000256" key="12">
    <source>
        <dbReference type="ARBA" id="ARBA00025337"/>
    </source>
</evidence>
<evidence type="ECO:0000313" key="17">
    <source>
        <dbReference type="EMBL" id="NML43426.1"/>
    </source>
</evidence>
<keyword evidence="9" id="KW-0342">GTP-binding</keyword>
<dbReference type="GO" id="GO:0003924">
    <property type="term" value="F:GTPase activity"/>
    <property type="evidence" value="ECO:0007669"/>
    <property type="project" value="UniProtKB-UniRule"/>
</dbReference>
<evidence type="ECO:0000259" key="16">
    <source>
        <dbReference type="SMART" id="SM00962"/>
    </source>
</evidence>
<feature type="region of interest" description="Disordered" evidence="14">
    <location>
        <begin position="81"/>
        <end position="108"/>
    </location>
</feature>
<keyword evidence="17" id="KW-0969">Cilium</keyword>
<keyword evidence="17" id="KW-0282">Flagellum</keyword>
<keyword evidence="4" id="KW-0813">Transport</keyword>